<evidence type="ECO:0000256" key="1">
    <source>
        <dbReference type="ARBA" id="ARBA00004651"/>
    </source>
</evidence>
<feature type="transmembrane region" description="Helical" evidence="8">
    <location>
        <begin position="203"/>
        <end position="226"/>
    </location>
</feature>
<comment type="subcellular location">
    <subcellularLocation>
        <location evidence="1">Cell membrane</location>
        <topology evidence="1">Multi-pass membrane protein</topology>
    </subcellularLocation>
</comment>
<evidence type="ECO:0000256" key="7">
    <source>
        <dbReference type="ARBA" id="ARBA00023136"/>
    </source>
</evidence>
<keyword evidence="6" id="KW-0406">Ion transport</keyword>
<evidence type="ECO:0000313" key="11">
    <source>
        <dbReference type="Proteomes" id="UP001629156"/>
    </source>
</evidence>
<accession>A0ABW8YVR2</accession>
<reference evidence="10 11" key="1">
    <citation type="submission" date="2024-06" db="EMBL/GenBank/DDBJ databases">
        <authorList>
            <person name="Kaempfer P."/>
            <person name="Viver T."/>
        </authorList>
    </citation>
    <scope>NUCLEOTIDE SEQUENCE [LARGE SCALE GENOMIC DNA]</scope>
    <source>
        <strain evidence="10 11">ST-119</strain>
    </source>
</reference>
<feature type="domain" description="Cation/H+ exchanger transmembrane" evidence="9">
    <location>
        <begin position="22"/>
        <end position="405"/>
    </location>
</feature>
<keyword evidence="3" id="KW-0050">Antiport</keyword>
<keyword evidence="2" id="KW-0813">Transport</keyword>
<dbReference type="PANTHER" id="PTHR32507">
    <property type="entry name" value="NA(+)/H(+) ANTIPORTER 1"/>
    <property type="match status" value="1"/>
</dbReference>
<dbReference type="EMBL" id="JBELPZ010000002">
    <property type="protein sequence ID" value="MFL9843270.1"/>
    <property type="molecule type" value="Genomic_DNA"/>
</dbReference>
<comment type="caution">
    <text evidence="10">The sequence shown here is derived from an EMBL/GenBank/DDBJ whole genome shotgun (WGS) entry which is preliminary data.</text>
</comment>
<dbReference type="RefSeq" id="WP_408083514.1">
    <property type="nucleotide sequence ID" value="NZ_JBELPZ010000002.1"/>
</dbReference>
<evidence type="ECO:0000256" key="3">
    <source>
        <dbReference type="ARBA" id="ARBA00022449"/>
    </source>
</evidence>
<dbReference type="Pfam" id="PF00999">
    <property type="entry name" value="Na_H_Exchanger"/>
    <property type="match status" value="1"/>
</dbReference>
<dbReference type="PANTHER" id="PTHR32507:SF8">
    <property type="entry name" value="CNH1P"/>
    <property type="match status" value="1"/>
</dbReference>
<keyword evidence="5 8" id="KW-1133">Transmembrane helix</keyword>
<keyword evidence="11" id="KW-1185">Reference proteome</keyword>
<feature type="transmembrane region" description="Helical" evidence="8">
    <location>
        <begin position="321"/>
        <end position="342"/>
    </location>
</feature>
<feature type="transmembrane region" description="Helical" evidence="8">
    <location>
        <begin position="260"/>
        <end position="276"/>
    </location>
</feature>
<feature type="transmembrane region" description="Helical" evidence="8">
    <location>
        <begin position="354"/>
        <end position="377"/>
    </location>
</feature>
<evidence type="ECO:0000256" key="8">
    <source>
        <dbReference type="SAM" id="Phobius"/>
    </source>
</evidence>
<feature type="transmembrane region" description="Helical" evidence="8">
    <location>
        <begin position="12"/>
        <end position="31"/>
    </location>
</feature>
<dbReference type="Proteomes" id="UP001629156">
    <property type="component" value="Unassembled WGS sequence"/>
</dbReference>
<gene>
    <name evidence="10" type="ORF">ABS766_02450</name>
</gene>
<evidence type="ECO:0000256" key="2">
    <source>
        <dbReference type="ARBA" id="ARBA00022448"/>
    </source>
</evidence>
<evidence type="ECO:0000256" key="6">
    <source>
        <dbReference type="ARBA" id="ARBA00023065"/>
    </source>
</evidence>
<evidence type="ECO:0000313" key="10">
    <source>
        <dbReference type="EMBL" id="MFL9843270.1"/>
    </source>
</evidence>
<evidence type="ECO:0000256" key="4">
    <source>
        <dbReference type="ARBA" id="ARBA00022692"/>
    </source>
</evidence>
<feature type="transmembrane region" description="Helical" evidence="8">
    <location>
        <begin position="40"/>
        <end position="58"/>
    </location>
</feature>
<keyword evidence="7 8" id="KW-0472">Membrane</keyword>
<feature type="transmembrane region" description="Helical" evidence="8">
    <location>
        <begin position="99"/>
        <end position="121"/>
    </location>
</feature>
<evidence type="ECO:0000259" key="9">
    <source>
        <dbReference type="Pfam" id="PF00999"/>
    </source>
</evidence>
<protein>
    <submittedName>
        <fullName evidence="10">Cation:proton antiporter</fullName>
    </submittedName>
</protein>
<proteinExistence type="predicted"/>
<dbReference type="InterPro" id="IPR006153">
    <property type="entry name" value="Cation/H_exchanger_TM"/>
</dbReference>
<feature type="transmembrane region" description="Helical" evidence="8">
    <location>
        <begin position="383"/>
        <end position="405"/>
    </location>
</feature>
<name>A0ABW8YVR2_9FLAO</name>
<feature type="transmembrane region" description="Helical" evidence="8">
    <location>
        <begin position="296"/>
        <end position="315"/>
    </location>
</feature>
<keyword evidence="4 8" id="KW-0812">Transmembrane</keyword>
<sequence>MERYFKIEYYDLVLLFAGIIALFAAIVPVIFRNKYFSAPIFYLIIGIAGYFIILHYQIDPLKHLEVLKRLTEFVVLVALANAGLRINEPFKWKTWRHASRLLIITMPITIIAATFLGWWVMGFAPATAMLYGALISPTDPVLAGELQTSAPGEKDNSVSKLGLTAEAGINDGLAFPFTYFAIHASLKGLNYKEWIGDWFLHDFLIKIILGIGIGLLTGWLLFKIVFSTGSKDDTLGRISRGILSLALILLPYAIAEIVGGYGFLAVFFAASVFSRYEKHKKHMNSLHDFNEELESFVVAILFIIIGIFIGMHYRMIIEPKIIAIALLMVLVVRPVVGYLSLIKTNLNAFQKFVLSFYGIRGIGSLYYLAYGLTAIGFEKPKTLVATTTATIFYSVLIHGITARWVQKNIKRYDQIE</sequence>
<organism evidence="10 11">
    <name type="scientific">Flavobacterium rhizosphaerae</name>
    <dbReference type="NCBI Taxonomy" id="3163298"/>
    <lineage>
        <taxon>Bacteria</taxon>
        <taxon>Pseudomonadati</taxon>
        <taxon>Bacteroidota</taxon>
        <taxon>Flavobacteriia</taxon>
        <taxon>Flavobacteriales</taxon>
        <taxon>Flavobacteriaceae</taxon>
        <taxon>Flavobacterium</taxon>
    </lineage>
</organism>
<evidence type="ECO:0000256" key="5">
    <source>
        <dbReference type="ARBA" id="ARBA00022989"/>
    </source>
</evidence>